<comment type="similarity">
    <text evidence="2">Belongs to the CRISPR-associated endoribonuclease Cas2 protein family.</text>
</comment>
<dbReference type="GO" id="GO:0046872">
    <property type="term" value="F:metal ion binding"/>
    <property type="evidence" value="ECO:0007669"/>
    <property type="project" value="UniProtKB-KW"/>
</dbReference>
<dbReference type="SUPFAM" id="SSF143430">
    <property type="entry name" value="TTP0101/SSO1404-like"/>
    <property type="match status" value="1"/>
</dbReference>
<gene>
    <name evidence="9" type="ORF">C8U37_11471</name>
</gene>
<accession>A0A2T5IHM2</accession>
<dbReference type="NCBIfam" id="TIGR01573">
    <property type="entry name" value="cas2"/>
    <property type="match status" value="1"/>
</dbReference>
<comment type="caution">
    <text evidence="9">The sequence shown here is derived from an EMBL/GenBank/DDBJ whole genome shotgun (WGS) entry which is preliminary data.</text>
</comment>
<keyword evidence="4" id="KW-0479">Metal-binding</keyword>
<evidence type="ECO:0000313" key="9">
    <source>
        <dbReference type="EMBL" id="PTQ83315.1"/>
    </source>
</evidence>
<dbReference type="GO" id="GO:0043571">
    <property type="term" value="P:maintenance of CRISPR repeat elements"/>
    <property type="evidence" value="ECO:0007669"/>
    <property type="project" value="InterPro"/>
</dbReference>
<organism evidence="9 10">
    <name type="scientific">Trichococcus patagoniensis</name>
    <dbReference type="NCBI Taxonomy" id="382641"/>
    <lineage>
        <taxon>Bacteria</taxon>
        <taxon>Bacillati</taxon>
        <taxon>Bacillota</taxon>
        <taxon>Bacilli</taxon>
        <taxon>Lactobacillales</taxon>
        <taxon>Carnobacteriaceae</taxon>
        <taxon>Trichococcus</taxon>
    </lineage>
</organism>
<reference evidence="9 10" key="1">
    <citation type="submission" date="2018-04" db="EMBL/GenBank/DDBJ databases">
        <title>Genomic Encyclopedia of Archaeal and Bacterial Type Strains, Phase II (KMG-II): from individual species to whole genera.</title>
        <authorList>
            <person name="Goeker M."/>
        </authorList>
    </citation>
    <scope>NUCLEOTIDE SEQUENCE [LARGE SCALE GENOMIC DNA]</scope>
    <source>
        <strain evidence="9 10">DSM 18806</strain>
    </source>
</reference>
<sequence length="69" mass="7933">MMQFSVYYRICNGKDMVNKYLLRLEDKVPEKGSVRLITLTEKQFSEMKVLVGGVSPIEEKLDSSNLSVF</sequence>
<dbReference type="Pfam" id="PF09827">
    <property type="entry name" value="CRISPR_Cas2"/>
    <property type="match status" value="1"/>
</dbReference>
<proteinExistence type="inferred from homology"/>
<dbReference type="GO" id="GO:0016787">
    <property type="term" value="F:hydrolase activity"/>
    <property type="evidence" value="ECO:0007669"/>
    <property type="project" value="UniProtKB-KW"/>
</dbReference>
<dbReference type="GO" id="GO:0051607">
    <property type="term" value="P:defense response to virus"/>
    <property type="evidence" value="ECO:0007669"/>
    <property type="project" value="UniProtKB-KW"/>
</dbReference>
<protein>
    <submittedName>
        <fullName evidence="9">CRISPR-associated endonuclease Cas2</fullName>
    </submittedName>
</protein>
<keyword evidence="8" id="KW-0051">Antiviral defense</keyword>
<evidence type="ECO:0000256" key="4">
    <source>
        <dbReference type="ARBA" id="ARBA00022723"/>
    </source>
</evidence>
<dbReference type="InterPro" id="IPR019199">
    <property type="entry name" value="Virulence_VapD/CRISPR_Cas2"/>
</dbReference>
<name>A0A2T5IHM2_9LACT</name>
<dbReference type="Proteomes" id="UP000244161">
    <property type="component" value="Unassembled WGS sequence"/>
</dbReference>
<evidence type="ECO:0000313" key="10">
    <source>
        <dbReference type="Proteomes" id="UP000244161"/>
    </source>
</evidence>
<keyword evidence="3" id="KW-0540">Nuclease</keyword>
<dbReference type="GO" id="GO:0004521">
    <property type="term" value="F:RNA endonuclease activity"/>
    <property type="evidence" value="ECO:0007669"/>
    <property type="project" value="InterPro"/>
</dbReference>
<dbReference type="EMBL" id="QAOM01000014">
    <property type="protein sequence ID" value="PTQ83315.1"/>
    <property type="molecule type" value="Genomic_DNA"/>
</dbReference>
<evidence type="ECO:0000256" key="8">
    <source>
        <dbReference type="ARBA" id="ARBA00023118"/>
    </source>
</evidence>
<keyword evidence="7" id="KW-0460">Magnesium</keyword>
<keyword evidence="5 9" id="KW-0255">Endonuclease</keyword>
<dbReference type="InterPro" id="IPR021127">
    <property type="entry name" value="CRISPR_associated_Cas2"/>
</dbReference>
<comment type="cofactor">
    <cofactor evidence="1">
        <name>Mg(2+)</name>
        <dbReference type="ChEBI" id="CHEBI:18420"/>
    </cofactor>
</comment>
<keyword evidence="10" id="KW-1185">Reference proteome</keyword>
<evidence type="ECO:0000256" key="3">
    <source>
        <dbReference type="ARBA" id="ARBA00022722"/>
    </source>
</evidence>
<evidence type="ECO:0000256" key="7">
    <source>
        <dbReference type="ARBA" id="ARBA00022842"/>
    </source>
</evidence>
<evidence type="ECO:0000256" key="2">
    <source>
        <dbReference type="ARBA" id="ARBA00009959"/>
    </source>
</evidence>
<evidence type="ECO:0000256" key="1">
    <source>
        <dbReference type="ARBA" id="ARBA00001946"/>
    </source>
</evidence>
<evidence type="ECO:0000256" key="5">
    <source>
        <dbReference type="ARBA" id="ARBA00022759"/>
    </source>
</evidence>
<evidence type="ECO:0000256" key="6">
    <source>
        <dbReference type="ARBA" id="ARBA00022801"/>
    </source>
</evidence>
<dbReference type="AlphaFoldDB" id="A0A2T5IHM2"/>
<keyword evidence="6" id="KW-0378">Hydrolase</keyword>